<dbReference type="PANTHER" id="PTHR43711:SF1">
    <property type="entry name" value="HISTIDINE KINASE 1"/>
    <property type="match status" value="1"/>
</dbReference>
<evidence type="ECO:0000256" key="1">
    <source>
        <dbReference type="ARBA" id="ARBA00000085"/>
    </source>
</evidence>
<name>A0A1G8RPH1_9EURY</name>
<dbReference type="NCBIfam" id="TIGR00229">
    <property type="entry name" value="sensory_box"/>
    <property type="match status" value="2"/>
</dbReference>
<evidence type="ECO:0000256" key="2">
    <source>
        <dbReference type="ARBA" id="ARBA00012438"/>
    </source>
</evidence>
<dbReference type="Pfam" id="PF02518">
    <property type="entry name" value="HATPase_c"/>
    <property type="match status" value="1"/>
</dbReference>
<dbReference type="InterPro" id="IPR036097">
    <property type="entry name" value="HisK_dim/P_sf"/>
</dbReference>
<dbReference type="InterPro" id="IPR036890">
    <property type="entry name" value="HATPase_C_sf"/>
</dbReference>
<dbReference type="EC" id="2.7.13.3" evidence="2"/>
<dbReference type="InterPro" id="IPR003661">
    <property type="entry name" value="HisK_dim/P_dom"/>
</dbReference>
<dbReference type="Pfam" id="PF13426">
    <property type="entry name" value="PAS_9"/>
    <property type="match status" value="1"/>
</dbReference>
<evidence type="ECO:0000256" key="3">
    <source>
        <dbReference type="ARBA" id="ARBA00022553"/>
    </source>
</evidence>
<dbReference type="SUPFAM" id="SSF47384">
    <property type="entry name" value="Homodimeric domain of signal transducing histidine kinase"/>
    <property type="match status" value="1"/>
</dbReference>
<dbReference type="STRING" id="890420.SAMN05216226_10138"/>
<evidence type="ECO:0000259" key="9">
    <source>
        <dbReference type="PROSITE" id="PS50112"/>
    </source>
</evidence>
<dbReference type="InterPro" id="IPR050736">
    <property type="entry name" value="Sensor_HK_Regulatory"/>
</dbReference>
<dbReference type="InterPro" id="IPR000014">
    <property type="entry name" value="PAS"/>
</dbReference>
<keyword evidence="4" id="KW-0808">Transferase</keyword>
<dbReference type="PANTHER" id="PTHR43711">
    <property type="entry name" value="TWO-COMPONENT HISTIDINE KINASE"/>
    <property type="match status" value="1"/>
</dbReference>
<dbReference type="Proteomes" id="UP000198856">
    <property type="component" value="Unassembled WGS sequence"/>
</dbReference>
<dbReference type="Gene3D" id="1.10.287.130">
    <property type="match status" value="1"/>
</dbReference>
<dbReference type="SUPFAM" id="SSF55785">
    <property type="entry name" value="PYP-like sensor domain (PAS domain)"/>
    <property type="match status" value="2"/>
</dbReference>
<dbReference type="InterPro" id="IPR013767">
    <property type="entry name" value="PAS_fold"/>
</dbReference>
<dbReference type="PROSITE" id="PS50109">
    <property type="entry name" value="HIS_KIN"/>
    <property type="match status" value="1"/>
</dbReference>
<evidence type="ECO:0000313" key="12">
    <source>
        <dbReference type="Proteomes" id="UP000198856"/>
    </source>
</evidence>
<dbReference type="PROSITE" id="PS50113">
    <property type="entry name" value="PAC"/>
    <property type="match status" value="2"/>
</dbReference>
<dbReference type="OrthoDB" id="8127at2157"/>
<evidence type="ECO:0000256" key="7">
    <source>
        <dbReference type="SAM" id="Coils"/>
    </source>
</evidence>
<dbReference type="InterPro" id="IPR035965">
    <property type="entry name" value="PAS-like_dom_sf"/>
</dbReference>
<feature type="domain" description="PAC" evidence="10">
    <location>
        <begin position="202"/>
        <end position="255"/>
    </location>
</feature>
<evidence type="ECO:0000313" key="11">
    <source>
        <dbReference type="EMBL" id="SDJ18802.1"/>
    </source>
</evidence>
<keyword evidence="12" id="KW-1185">Reference proteome</keyword>
<dbReference type="PRINTS" id="PR00344">
    <property type="entry name" value="BCTRLSENSOR"/>
</dbReference>
<dbReference type="InterPro" id="IPR005467">
    <property type="entry name" value="His_kinase_dom"/>
</dbReference>
<dbReference type="GO" id="GO:0000155">
    <property type="term" value="F:phosphorelay sensor kinase activity"/>
    <property type="evidence" value="ECO:0007669"/>
    <property type="project" value="InterPro"/>
</dbReference>
<dbReference type="InterPro" id="IPR004358">
    <property type="entry name" value="Sig_transdc_His_kin-like_C"/>
</dbReference>
<proteinExistence type="predicted"/>
<comment type="catalytic activity">
    <reaction evidence="1">
        <text>ATP + protein L-histidine = ADP + protein N-phospho-L-histidine.</text>
        <dbReference type="EC" id="2.7.13.3"/>
    </reaction>
</comment>
<dbReference type="Gene3D" id="3.30.450.20">
    <property type="entry name" value="PAS domain"/>
    <property type="match status" value="2"/>
</dbReference>
<organism evidence="11 12">
    <name type="scientific">Halovenus aranensis</name>
    <dbReference type="NCBI Taxonomy" id="890420"/>
    <lineage>
        <taxon>Archaea</taxon>
        <taxon>Methanobacteriati</taxon>
        <taxon>Methanobacteriota</taxon>
        <taxon>Stenosarchaea group</taxon>
        <taxon>Halobacteria</taxon>
        <taxon>Halobacteriales</taxon>
        <taxon>Haloarculaceae</taxon>
        <taxon>Halovenus</taxon>
    </lineage>
</organism>
<accession>A0A1G8RPH1</accession>
<dbReference type="AlphaFoldDB" id="A0A1G8RPH1"/>
<dbReference type="Pfam" id="PF00989">
    <property type="entry name" value="PAS"/>
    <property type="match status" value="1"/>
</dbReference>
<dbReference type="CDD" id="cd00082">
    <property type="entry name" value="HisKA"/>
    <property type="match status" value="1"/>
</dbReference>
<keyword evidence="3" id="KW-0597">Phosphoprotein</keyword>
<evidence type="ECO:0000259" key="10">
    <source>
        <dbReference type="PROSITE" id="PS50113"/>
    </source>
</evidence>
<feature type="domain" description="Histidine kinase" evidence="8">
    <location>
        <begin position="266"/>
        <end position="477"/>
    </location>
</feature>
<dbReference type="CDD" id="cd00075">
    <property type="entry name" value="HATPase"/>
    <property type="match status" value="1"/>
</dbReference>
<dbReference type="SUPFAM" id="SSF55874">
    <property type="entry name" value="ATPase domain of HSP90 chaperone/DNA topoisomerase II/histidine kinase"/>
    <property type="match status" value="1"/>
</dbReference>
<dbReference type="SMART" id="SM00086">
    <property type="entry name" value="PAC"/>
    <property type="match status" value="2"/>
</dbReference>
<feature type="coiled-coil region" evidence="7">
    <location>
        <begin position="239"/>
        <end position="266"/>
    </location>
</feature>
<reference evidence="11 12" key="1">
    <citation type="submission" date="2016-10" db="EMBL/GenBank/DDBJ databases">
        <authorList>
            <person name="de Groot N.N."/>
        </authorList>
    </citation>
    <scope>NUCLEOTIDE SEQUENCE [LARGE SCALE GENOMIC DNA]</scope>
    <source>
        <strain evidence="11 12">IBRC-M10015</strain>
    </source>
</reference>
<evidence type="ECO:0000256" key="6">
    <source>
        <dbReference type="ARBA" id="ARBA00023012"/>
    </source>
</evidence>
<evidence type="ECO:0000256" key="5">
    <source>
        <dbReference type="ARBA" id="ARBA00022777"/>
    </source>
</evidence>
<dbReference type="CDD" id="cd00130">
    <property type="entry name" value="PAS"/>
    <property type="match status" value="2"/>
</dbReference>
<feature type="domain" description="PAC" evidence="10">
    <location>
        <begin position="83"/>
        <end position="134"/>
    </location>
</feature>
<dbReference type="SMART" id="SM00387">
    <property type="entry name" value="HATPase_c"/>
    <property type="match status" value="1"/>
</dbReference>
<evidence type="ECO:0000256" key="4">
    <source>
        <dbReference type="ARBA" id="ARBA00022679"/>
    </source>
</evidence>
<dbReference type="InterPro" id="IPR003594">
    <property type="entry name" value="HATPase_dom"/>
</dbReference>
<feature type="domain" description="PAS" evidence="9">
    <location>
        <begin position="7"/>
        <end position="81"/>
    </location>
</feature>
<dbReference type="RefSeq" id="WP_092698210.1">
    <property type="nucleotide sequence ID" value="NZ_FNFC01000001.1"/>
</dbReference>
<feature type="domain" description="PAS" evidence="9">
    <location>
        <begin position="131"/>
        <end position="202"/>
    </location>
</feature>
<dbReference type="GO" id="GO:0006355">
    <property type="term" value="P:regulation of DNA-templated transcription"/>
    <property type="evidence" value="ECO:0007669"/>
    <property type="project" value="InterPro"/>
</dbReference>
<dbReference type="InterPro" id="IPR001610">
    <property type="entry name" value="PAC"/>
</dbReference>
<dbReference type="SMART" id="SM00091">
    <property type="entry name" value="PAS"/>
    <property type="match status" value="2"/>
</dbReference>
<dbReference type="Pfam" id="PF00512">
    <property type="entry name" value="HisKA"/>
    <property type="match status" value="1"/>
</dbReference>
<dbReference type="InterPro" id="IPR000700">
    <property type="entry name" value="PAS-assoc_C"/>
</dbReference>
<dbReference type="SMART" id="SM00388">
    <property type="entry name" value="HisKA"/>
    <property type="match status" value="1"/>
</dbReference>
<protein>
    <recommendedName>
        <fullName evidence="2">histidine kinase</fullName>
        <ecNumber evidence="2">2.7.13.3</ecNumber>
    </recommendedName>
</protein>
<dbReference type="EMBL" id="FNFC01000001">
    <property type="protein sequence ID" value="SDJ18802.1"/>
    <property type="molecule type" value="Genomic_DNA"/>
</dbReference>
<evidence type="ECO:0000259" key="8">
    <source>
        <dbReference type="PROSITE" id="PS50109"/>
    </source>
</evidence>
<gene>
    <name evidence="11" type="ORF">SAMN05216226_10138</name>
</gene>
<keyword evidence="7" id="KW-0175">Coiled coil</keyword>
<dbReference type="PROSITE" id="PS50112">
    <property type="entry name" value="PAS"/>
    <property type="match status" value="2"/>
</dbReference>
<dbReference type="Gene3D" id="3.30.565.10">
    <property type="entry name" value="Histidine kinase-like ATPase, C-terminal domain"/>
    <property type="match status" value="1"/>
</dbReference>
<keyword evidence="5" id="KW-0418">Kinase</keyword>
<sequence length="487" mass="54153">MTETRLDEDNLHLFLETAEAAGHSIYITSVDGTIEYVNPAFEEITGFSESEAVGQTPRILKSGEHDRTFYEELWETILSGEVWRDEIVNKRRNGTRYVADQTIAPIEEGGEVTRFVAVNVDITRRKARERQLERFRNAVEHAGHGVLITDTQGTIQYVNSAFEETTGYSAAEAIGEDPSLLNSGEHDEETFRELWETILSGEVWQGELVNQRKDGSRYVVDQTISPLTENGTIEGFVAINRDVTRLKKYRREIEKQNERLAEYGQTVAHDLRNPLGVLKSELEALQAEATAAGGDSLVQRCENVTDIAEQMESLIDDLLAMAEQGQLVVDPAQISLQAVADAAWEQTAAAETTPWEVDHPEATLTVQETELTADPDRVTQLLVNLFRNAHEHGPESVSVRVGPLDFERGFYVEDDGPGIPEDQREAVFERGMTTSEEGTGFGLSIVDQIARSHGWEVTVTEGTEGGARFEFRAESDHAAVLQTIDTA</sequence>
<keyword evidence="6" id="KW-0902">Two-component regulatory system</keyword>